<evidence type="ECO:0000313" key="2">
    <source>
        <dbReference type="Proteomes" id="UP000769780"/>
    </source>
</evidence>
<comment type="caution">
    <text evidence="1">The sequence shown here is derived from an EMBL/GenBank/DDBJ whole genome shotgun (WGS) entry which is preliminary data.</text>
</comment>
<dbReference type="RefSeq" id="WP_221873546.1">
    <property type="nucleotide sequence ID" value="NZ_JACWFH010000012.1"/>
</dbReference>
<organism evidence="1 2">
    <name type="scientific">Mesobacillus maritimus</name>
    <dbReference type="NCBI Taxonomy" id="1643336"/>
    <lineage>
        <taxon>Bacteria</taxon>
        <taxon>Bacillati</taxon>
        <taxon>Bacillota</taxon>
        <taxon>Bacilli</taxon>
        <taxon>Bacillales</taxon>
        <taxon>Bacillaceae</taxon>
        <taxon>Mesobacillus</taxon>
    </lineage>
</organism>
<reference evidence="1 2" key="1">
    <citation type="submission" date="2020-07" db="EMBL/GenBank/DDBJ databases">
        <title>Fungal Genomes of the International Space Station.</title>
        <authorList>
            <person name="Seuylemezian A."/>
            <person name="Singh N.K."/>
            <person name="Wood J."/>
            <person name="Venkateswaran K."/>
        </authorList>
    </citation>
    <scope>NUCLEOTIDE SEQUENCE [LARGE SCALE GENOMIC DNA]</scope>
    <source>
        <strain evidence="1 2">PL-B2</strain>
    </source>
</reference>
<keyword evidence="2" id="KW-1185">Reference proteome</keyword>
<protein>
    <recommendedName>
        <fullName evidence="3">Glycosyltransferase</fullName>
    </recommendedName>
</protein>
<evidence type="ECO:0008006" key="3">
    <source>
        <dbReference type="Google" id="ProtNLM"/>
    </source>
</evidence>
<sequence length="310" mass="37352">MNKNCDDYKQKTLFLWNDKSFILSREAMNRNINVDVVYKLNTKLFDYIRNRYERFNLPLLSLLYNGWKKDLDKYTTIIVHDFISPNVLKYINRQNPNIRVIVWYWNTVNRSINIKEYLKYNCEIWSFDEDDCKKYGLFYNTQYYSKSIYLNNKKIDTDIFFVGKDKGRLKYILELEKKVNKIGLKTNFHITKSGRSSNSKDINYKYKGKISYEEILDYIAKSKCILDIVSKDQSGLTLRPLEALFFSKKLITNDKSISKRDFYHNDNIFILGVDNLSELPRFLEKEYHKIDESILLKYDIDVWFSRFFKI</sequence>
<evidence type="ECO:0000313" key="1">
    <source>
        <dbReference type="EMBL" id="MBY0097324.1"/>
    </source>
</evidence>
<gene>
    <name evidence="1" type="ORF">H0185_11015</name>
</gene>
<dbReference type="Proteomes" id="UP000769780">
    <property type="component" value="Unassembled WGS sequence"/>
</dbReference>
<name>A0ABS7K4X9_9BACI</name>
<accession>A0ABS7K4X9</accession>
<proteinExistence type="predicted"/>
<dbReference type="EMBL" id="JACWFH010000012">
    <property type="protein sequence ID" value="MBY0097324.1"/>
    <property type="molecule type" value="Genomic_DNA"/>
</dbReference>